<organism evidence="3 4">
    <name type="scientific">Serratia fonticola</name>
    <dbReference type="NCBI Taxonomy" id="47917"/>
    <lineage>
        <taxon>Bacteria</taxon>
        <taxon>Pseudomonadati</taxon>
        <taxon>Pseudomonadota</taxon>
        <taxon>Gammaproteobacteria</taxon>
        <taxon>Enterobacterales</taxon>
        <taxon>Yersiniaceae</taxon>
        <taxon>Serratia</taxon>
    </lineage>
</organism>
<dbReference type="InterPro" id="IPR007400">
    <property type="entry name" value="PrpF-like"/>
</dbReference>
<dbReference type="GO" id="GO:0050100">
    <property type="term" value="F:methylitaconate delta-isomerase activity"/>
    <property type="evidence" value="ECO:0007669"/>
    <property type="project" value="UniProtKB-EC"/>
</dbReference>
<gene>
    <name evidence="3" type="primary">mii</name>
    <name evidence="3" type="ORF">NCTC13193_00439</name>
</gene>
<dbReference type="Proteomes" id="UP000270487">
    <property type="component" value="Chromosome"/>
</dbReference>
<sequence>MLQIPCVLMRGGTSKGPVLLASDLPQEREARDEILLSLMGAGHELEIDGIGGGSPQTSKVAIVSPSTSADADIDYLFAQVMVKERHVDTTPNCGNMLCAVGPFAIEKGLVAATDPVTRVRIRNLNTGTLIDADIQTPDKIVTYEGDTTIDGVPGSAAPVGLTFLNSAGSKTGKLLPTGKVIDVIEGIDVTCIDMAMPMVLINARDLGKRGDESPQALDADKNFLQALENIRLKAGLAMGLGDISNKVIPKPVLLSEASAGGTLKVRYFMPHNCHKSLAITGSVGIATACLMPGSIANQFVDQPAGDFLEHVVIEHPSGKIDISLVKTGSEMESVRASVIRTARKLFVGNVCVAEGDLETEDAC</sequence>
<dbReference type="SUPFAM" id="SSF54506">
    <property type="entry name" value="Diaminopimelate epimerase-like"/>
    <property type="match status" value="2"/>
</dbReference>
<dbReference type="InterPro" id="IPR047687">
    <property type="entry name" value="OMA_tautomer-like"/>
</dbReference>
<dbReference type="Pfam" id="PF04303">
    <property type="entry name" value="PrpF"/>
    <property type="match status" value="1"/>
</dbReference>
<evidence type="ECO:0000313" key="4">
    <source>
        <dbReference type="Proteomes" id="UP000270487"/>
    </source>
</evidence>
<dbReference type="PANTHER" id="PTHR43709:SF3">
    <property type="entry name" value="ISOMERASE YBHH-RELATED"/>
    <property type="match status" value="1"/>
</dbReference>
<protein>
    <submittedName>
        <fullName evidence="3">3-methylitaconate isomerase</fullName>
        <ecNumber evidence="3">5.3.3.6</ecNumber>
    </submittedName>
</protein>
<dbReference type="AlphaFoldDB" id="A0A448S4P0"/>
<evidence type="ECO:0000313" key="3">
    <source>
        <dbReference type="EMBL" id="VEI62564.1"/>
    </source>
</evidence>
<reference evidence="3 4" key="1">
    <citation type="submission" date="2018-12" db="EMBL/GenBank/DDBJ databases">
        <authorList>
            <consortium name="Pathogen Informatics"/>
        </authorList>
    </citation>
    <scope>NUCLEOTIDE SEQUENCE [LARGE SCALE GENOMIC DNA]</scope>
    <source>
        <strain evidence="3 4">NCTC13193</strain>
    </source>
</reference>
<dbReference type="PANTHER" id="PTHR43709">
    <property type="entry name" value="ACONITATE ISOMERASE-RELATED"/>
    <property type="match status" value="1"/>
</dbReference>
<comment type="similarity">
    <text evidence="1">Belongs to the PrpF family.</text>
</comment>
<dbReference type="EC" id="5.3.3.6" evidence="3"/>
<name>A0A448S4P0_SERFO</name>
<dbReference type="EMBL" id="LR134492">
    <property type="protein sequence ID" value="VEI62564.1"/>
    <property type="molecule type" value="Genomic_DNA"/>
</dbReference>
<proteinExistence type="inferred from homology"/>
<evidence type="ECO:0000256" key="2">
    <source>
        <dbReference type="ARBA" id="ARBA00023235"/>
    </source>
</evidence>
<evidence type="ECO:0000256" key="1">
    <source>
        <dbReference type="ARBA" id="ARBA00007673"/>
    </source>
</evidence>
<dbReference type="Gene3D" id="3.10.310.10">
    <property type="entry name" value="Diaminopimelate Epimerase, Chain A, domain 1"/>
    <property type="match status" value="2"/>
</dbReference>
<accession>A0A448S4P0</accession>
<dbReference type="NCBIfam" id="NF033377">
    <property type="entry name" value="OMA_tautomer"/>
    <property type="match status" value="1"/>
</dbReference>
<keyword evidence="2 3" id="KW-0413">Isomerase</keyword>